<proteinExistence type="predicted"/>
<gene>
    <name evidence="1" type="ORF">SCLCIDRAFT_24155</name>
</gene>
<name>A0A0C3E4U6_9AGAM</name>
<dbReference type="AlphaFoldDB" id="A0A0C3E4U6"/>
<reference evidence="1 2" key="1">
    <citation type="submission" date="2014-04" db="EMBL/GenBank/DDBJ databases">
        <authorList>
            <consortium name="DOE Joint Genome Institute"/>
            <person name="Kuo A."/>
            <person name="Kohler A."/>
            <person name="Nagy L.G."/>
            <person name="Floudas D."/>
            <person name="Copeland A."/>
            <person name="Barry K.W."/>
            <person name="Cichocki N."/>
            <person name="Veneault-Fourrey C."/>
            <person name="LaButti K."/>
            <person name="Lindquist E.A."/>
            <person name="Lipzen A."/>
            <person name="Lundell T."/>
            <person name="Morin E."/>
            <person name="Murat C."/>
            <person name="Sun H."/>
            <person name="Tunlid A."/>
            <person name="Henrissat B."/>
            <person name="Grigoriev I.V."/>
            <person name="Hibbett D.S."/>
            <person name="Martin F."/>
            <person name="Nordberg H.P."/>
            <person name="Cantor M.N."/>
            <person name="Hua S.X."/>
        </authorList>
    </citation>
    <scope>NUCLEOTIDE SEQUENCE [LARGE SCALE GENOMIC DNA]</scope>
    <source>
        <strain evidence="1 2">Foug A</strain>
    </source>
</reference>
<dbReference type="Proteomes" id="UP000053989">
    <property type="component" value="Unassembled WGS sequence"/>
</dbReference>
<accession>A0A0C3E4U6</accession>
<dbReference type="HOGENOM" id="CLU_2400971_0_0_1"/>
<reference evidence="2" key="2">
    <citation type="submission" date="2015-01" db="EMBL/GenBank/DDBJ databases">
        <title>Evolutionary Origins and Diversification of the Mycorrhizal Mutualists.</title>
        <authorList>
            <consortium name="DOE Joint Genome Institute"/>
            <consortium name="Mycorrhizal Genomics Consortium"/>
            <person name="Kohler A."/>
            <person name="Kuo A."/>
            <person name="Nagy L.G."/>
            <person name="Floudas D."/>
            <person name="Copeland A."/>
            <person name="Barry K.W."/>
            <person name="Cichocki N."/>
            <person name="Veneault-Fourrey C."/>
            <person name="LaButti K."/>
            <person name="Lindquist E.A."/>
            <person name="Lipzen A."/>
            <person name="Lundell T."/>
            <person name="Morin E."/>
            <person name="Murat C."/>
            <person name="Riley R."/>
            <person name="Ohm R."/>
            <person name="Sun H."/>
            <person name="Tunlid A."/>
            <person name="Henrissat B."/>
            <person name="Grigoriev I.V."/>
            <person name="Hibbett D.S."/>
            <person name="Martin F."/>
        </authorList>
    </citation>
    <scope>NUCLEOTIDE SEQUENCE [LARGE SCALE GENOMIC DNA]</scope>
    <source>
        <strain evidence="2">Foug A</strain>
    </source>
</reference>
<dbReference type="EMBL" id="KN822034">
    <property type="protein sequence ID" value="KIM63479.1"/>
    <property type="molecule type" value="Genomic_DNA"/>
</dbReference>
<evidence type="ECO:0000313" key="1">
    <source>
        <dbReference type="EMBL" id="KIM63479.1"/>
    </source>
</evidence>
<dbReference type="InParanoid" id="A0A0C3E4U6"/>
<evidence type="ECO:0000313" key="2">
    <source>
        <dbReference type="Proteomes" id="UP000053989"/>
    </source>
</evidence>
<protein>
    <submittedName>
        <fullName evidence="1">Uncharacterized protein</fullName>
    </submittedName>
</protein>
<keyword evidence="2" id="KW-1185">Reference proteome</keyword>
<sequence>MSSPDDDDQTAPPTYAPSISGLQLLPSAVNDVAIPTCPSSPIFVFSQDGELRAIYPTSSTAGPYAQDLPPLPMPFPSIMPFFDFLCAHLVSAS</sequence>
<organism evidence="1 2">
    <name type="scientific">Scleroderma citrinum Foug A</name>
    <dbReference type="NCBI Taxonomy" id="1036808"/>
    <lineage>
        <taxon>Eukaryota</taxon>
        <taxon>Fungi</taxon>
        <taxon>Dikarya</taxon>
        <taxon>Basidiomycota</taxon>
        <taxon>Agaricomycotina</taxon>
        <taxon>Agaricomycetes</taxon>
        <taxon>Agaricomycetidae</taxon>
        <taxon>Boletales</taxon>
        <taxon>Sclerodermatineae</taxon>
        <taxon>Sclerodermataceae</taxon>
        <taxon>Scleroderma</taxon>
    </lineage>
</organism>